<dbReference type="EMBL" id="JABAGO010000017">
    <property type="protein sequence ID" value="NME98735.1"/>
    <property type="molecule type" value="Genomic_DNA"/>
</dbReference>
<dbReference type="Proteomes" id="UP000561326">
    <property type="component" value="Unassembled WGS sequence"/>
</dbReference>
<protein>
    <recommendedName>
        <fullName evidence="3">N-acetyltransferase domain-containing protein</fullName>
    </recommendedName>
</protein>
<organism evidence="1 2">
    <name type="scientific">Aneurinibacillus aneurinilyticus</name>
    <name type="common">Bacillus aneurinolyticus</name>
    <dbReference type="NCBI Taxonomy" id="1391"/>
    <lineage>
        <taxon>Bacteria</taxon>
        <taxon>Bacillati</taxon>
        <taxon>Bacillota</taxon>
        <taxon>Bacilli</taxon>
        <taxon>Bacillales</taxon>
        <taxon>Paenibacillaceae</taxon>
        <taxon>Aneurinibacillus group</taxon>
        <taxon>Aneurinibacillus</taxon>
    </lineage>
</organism>
<evidence type="ECO:0000313" key="1">
    <source>
        <dbReference type="EMBL" id="NME98735.1"/>
    </source>
</evidence>
<gene>
    <name evidence="1" type="ORF">HF838_10735</name>
</gene>
<reference evidence="1 2" key="1">
    <citation type="submission" date="2020-04" db="EMBL/GenBank/DDBJ databases">
        <authorList>
            <person name="Hitch T.C.A."/>
            <person name="Wylensek D."/>
            <person name="Clavel T."/>
        </authorList>
    </citation>
    <scope>NUCLEOTIDE SEQUENCE [LARGE SCALE GENOMIC DNA]</scope>
    <source>
        <strain evidence="1 2">WB01_D5_05</strain>
    </source>
</reference>
<proteinExistence type="predicted"/>
<sequence length="176" mass="20947">MSYYFSICSSEMYQQKYLEFLLKHYKQLHLPYPFPVSLSFIASPVLMERESFLCFNEEDEIIGAFGYIYGTGENEYKDTHIIQIQIAFLQEKYRRTKLFLKGLQFLTQYIAQLDKEVEEFRFWAPADNYLRGLFSKIAKREASSETVFGTIDEYRASFPAWHTYAAGFRHEAYFDK</sequence>
<accession>A0A848CT03</accession>
<dbReference type="AlphaFoldDB" id="A0A848CT03"/>
<evidence type="ECO:0008006" key="3">
    <source>
        <dbReference type="Google" id="ProtNLM"/>
    </source>
</evidence>
<comment type="caution">
    <text evidence="1">The sequence shown here is derived from an EMBL/GenBank/DDBJ whole genome shotgun (WGS) entry which is preliminary data.</text>
</comment>
<name>A0A848CT03_ANEAE</name>
<evidence type="ECO:0000313" key="2">
    <source>
        <dbReference type="Proteomes" id="UP000561326"/>
    </source>
</evidence>
<dbReference type="RefSeq" id="WP_168975233.1">
    <property type="nucleotide sequence ID" value="NZ_CAMJCG010000055.1"/>
</dbReference>